<reference evidence="1 2" key="1">
    <citation type="submission" date="2020-06" db="EMBL/GenBank/DDBJ databases">
        <title>Rheinheimera sp. nov., a marine bacterium isolated from coastal.</title>
        <authorList>
            <person name="Yu Q."/>
            <person name="Qi Y."/>
            <person name="Pu J."/>
        </authorList>
    </citation>
    <scope>NUCLEOTIDE SEQUENCE [LARGE SCALE GENOMIC DNA]</scope>
    <source>
        <strain evidence="1 2">YQF-2</strain>
    </source>
</reference>
<keyword evidence="2" id="KW-1185">Reference proteome</keyword>
<comment type="caution">
    <text evidence="1">The sequence shown here is derived from an EMBL/GenBank/DDBJ whole genome shotgun (WGS) entry which is preliminary data.</text>
</comment>
<dbReference type="RefSeq" id="WP_173502209.1">
    <property type="nucleotide sequence ID" value="NZ_JABSOD010000020.1"/>
</dbReference>
<accession>A0A7Y5ASZ1</accession>
<dbReference type="Proteomes" id="UP000523161">
    <property type="component" value="Unassembled WGS sequence"/>
</dbReference>
<proteinExistence type="predicted"/>
<evidence type="ECO:0000313" key="2">
    <source>
        <dbReference type="Proteomes" id="UP000523161"/>
    </source>
</evidence>
<sequence length="83" mass="9572">MLIDKLLSRQRLRVAELAEQGRQRQKLLLAENWLLRQRALSFIGSTPGLMLSFSAGMLFQLRHNSSVKTVRSLVGLRWIKLLL</sequence>
<name>A0A7Y5ASZ1_9GAMM</name>
<protein>
    <submittedName>
        <fullName evidence="1">Uncharacterized protein</fullName>
    </submittedName>
</protein>
<dbReference type="AlphaFoldDB" id="A0A7Y5ASZ1"/>
<evidence type="ECO:0000313" key="1">
    <source>
        <dbReference type="EMBL" id="NRQ43976.1"/>
    </source>
</evidence>
<organism evidence="1 2">
    <name type="scientific">Rheinheimera lutimaris</name>
    <dbReference type="NCBI Taxonomy" id="2740584"/>
    <lineage>
        <taxon>Bacteria</taxon>
        <taxon>Pseudomonadati</taxon>
        <taxon>Pseudomonadota</taxon>
        <taxon>Gammaproteobacteria</taxon>
        <taxon>Chromatiales</taxon>
        <taxon>Chromatiaceae</taxon>
        <taxon>Rheinheimera</taxon>
    </lineage>
</organism>
<dbReference type="EMBL" id="JABSOD010000020">
    <property type="protein sequence ID" value="NRQ43976.1"/>
    <property type="molecule type" value="Genomic_DNA"/>
</dbReference>
<gene>
    <name evidence="1" type="ORF">HRH59_15635</name>
</gene>